<dbReference type="Pfam" id="PF04295">
    <property type="entry name" value="GD_AH_second"/>
    <property type="match status" value="1"/>
</dbReference>
<dbReference type="InterPro" id="IPR048332">
    <property type="entry name" value="GD_AH_C"/>
</dbReference>
<dbReference type="InterPro" id="IPR013974">
    <property type="entry name" value="SAF"/>
</dbReference>
<evidence type="ECO:0000259" key="3">
    <source>
        <dbReference type="SMART" id="SM00858"/>
    </source>
</evidence>
<reference evidence="4" key="1">
    <citation type="submission" date="2023-03" db="EMBL/GenBank/DDBJ databases">
        <title>Edaphobacter sp.</title>
        <authorList>
            <person name="Huber K.J."/>
            <person name="Papendorf J."/>
            <person name="Pilke C."/>
            <person name="Bunk B."/>
            <person name="Sproeer C."/>
            <person name="Pester M."/>
        </authorList>
    </citation>
    <scope>NUCLEOTIDE SEQUENCE</scope>
    <source>
        <strain evidence="4">DSM 110680</strain>
    </source>
</reference>
<dbReference type="EMBL" id="CP121196">
    <property type="protein sequence ID" value="XBH19234.1"/>
    <property type="molecule type" value="Genomic_DNA"/>
</dbReference>
<gene>
    <name evidence="4" type="ORF">P8935_07935</name>
</gene>
<feature type="domain" description="SAF" evidence="3">
    <location>
        <begin position="12"/>
        <end position="83"/>
    </location>
</feature>
<dbReference type="RefSeq" id="WP_348264450.1">
    <property type="nucleotide sequence ID" value="NZ_CP121196.1"/>
</dbReference>
<organism evidence="4">
    <name type="scientific">Telmatobacter sp. DSM 110680</name>
    <dbReference type="NCBI Taxonomy" id="3036704"/>
    <lineage>
        <taxon>Bacteria</taxon>
        <taxon>Pseudomonadati</taxon>
        <taxon>Acidobacteriota</taxon>
        <taxon>Terriglobia</taxon>
        <taxon>Terriglobales</taxon>
        <taxon>Acidobacteriaceae</taxon>
        <taxon>Telmatobacter</taxon>
    </lineage>
</organism>
<accession>A0AAU7DMW3</accession>
<dbReference type="InterPro" id="IPR052172">
    <property type="entry name" value="UxaA_altronate/galactarate_dh"/>
</dbReference>
<dbReference type="InterPro" id="IPR007392">
    <property type="entry name" value="GD_AH_second"/>
</dbReference>
<proteinExistence type="inferred from homology"/>
<dbReference type="PANTHER" id="PTHR30536:SF5">
    <property type="entry name" value="ALTRONATE DEHYDRATASE"/>
    <property type="match status" value="1"/>
</dbReference>
<keyword evidence="2" id="KW-0456">Lyase</keyword>
<dbReference type="GO" id="GO:0019698">
    <property type="term" value="P:D-galacturonate catabolic process"/>
    <property type="evidence" value="ECO:0007669"/>
    <property type="project" value="TreeGrafter"/>
</dbReference>
<evidence type="ECO:0000256" key="1">
    <source>
        <dbReference type="ARBA" id="ARBA00010986"/>
    </source>
</evidence>
<dbReference type="Pfam" id="PF20629">
    <property type="entry name" value="GD_AH_C"/>
    <property type="match status" value="1"/>
</dbReference>
<dbReference type="PANTHER" id="PTHR30536">
    <property type="entry name" value="ALTRONATE/GALACTARATE DEHYDRATASE"/>
    <property type="match status" value="1"/>
</dbReference>
<comment type="similarity">
    <text evidence="1">Belongs to the UxaA family.</text>
</comment>
<sequence>MPETVLQIDPRDNVLVALVPLTAGMTVQYGSGSCPVAESIAPKHKLALADLNPGDLVIMYGMVVGEATQPIVRGGLLSTRNTRHRAGGYTAQRHPVTFALPDASSWSGRTFMGYHRADGQVGTRNYWIVLPLVFCENRNVERMREALEEELGYGSSHNSYRPLVRQLVSKQAASGNGIAVDSPSRSERAFPNIDGIRFLTHQGGCGGTRQDAQALCGLLAGYIHHPNVAGATVLSLGCQNAESRMLMDELRARDPKLTKPVLFFDQQRSGRETVLMTGALEQTFAGLVEANRATRTPAPLSALTIGLKCGGSDGFSGISANPTLGYISDLLGELGGKSILSEFPELHGVEQELINRCVTNEVAQRFFDLMQAYSARAKAVHSGFEMNPSPGNIEDGLITDAIKSAGAARKGGVAPVRDVMDFPHYATKPGLTLLCTPGNDVECVTAQAGAGANLVLFTTGLGTPTGNPVAPVLKISTNSQLANRMGDIIDFDAGGIVNGESTIPECADQLLDLCLEVASGKRFTKAEEFGQNDFIPWKRGVSL</sequence>
<dbReference type="AlphaFoldDB" id="A0AAU7DMW3"/>
<evidence type="ECO:0000313" key="4">
    <source>
        <dbReference type="EMBL" id="XBH19234.1"/>
    </source>
</evidence>
<name>A0AAU7DMW3_9BACT</name>
<evidence type="ECO:0000256" key="2">
    <source>
        <dbReference type="ARBA" id="ARBA00023239"/>
    </source>
</evidence>
<dbReference type="SMART" id="SM00858">
    <property type="entry name" value="SAF"/>
    <property type="match status" value="1"/>
</dbReference>
<dbReference type="Gene3D" id="2.30.130.110">
    <property type="match status" value="1"/>
</dbReference>
<dbReference type="GO" id="GO:0016829">
    <property type="term" value="F:lyase activity"/>
    <property type="evidence" value="ECO:0007669"/>
    <property type="project" value="UniProtKB-KW"/>
</dbReference>
<protein>
    <submittedName>
        <fullName evidence="4">Altronate dehydratase family protein</fullName>
    </submittedName>
</protein>
<dbReference type="CDD" id="cd11613">
    <property type="entry name" value="SAF_AH_GD"/>
    <property type="match status" value="1"/>
</dbReference>
<dbReference type="InterPro" id="IPR044144">
    <property type="entry name" value="SAF_UxaA/GarD"/>
</dbReference>